<dbReference type="GO" id="GO:0009306">
    <property type="term" value="P:protein secretion"/>
    <property type="evidence" value="ECO:0007669"/>
    <property type="project" value="InterPro"/>
</dbReference>
<organism evidence="2 3">
    <name type="scientific">Oribacterium parvum</name>
    <dbReference type="NCBI Taxonomy" id="1501329"/>
    <lineage>
        <taxon>Bacteria</taxon>
        <taxon>Bacillati</taxon>
        <taxon>Bacillota</taxon>
        <taxon>Clostridia</taxon>
        <taxon>Lachnospirales</taxon>
        <taxon>Lachnospiraceae</taxon>
        <taxon>Oribacterium</taxon>
    </lineage>
</organism>
<dbReference type="InterPro" id="IPR006135">
    <property type="entry name" value="T3SS_substrate_exporter"/>
</dbReference>
<feature type="compositionally biased region" description="Basic and acidic residues" evidence="1">
    <location>
        <begin position="122"/>
        <end position="135"/>
    </location>
</feature>
<gene>
    <name evidence="2" type="ORF">HXM93_05870</name>
</gene>
<evidence type="ECO:0000313" key="2">
    <source>
        <dbReference type="EMBL" id="MBF1284041.1"/>
    </source>
</evidence>
<name>A0A930GXW9_9FIRM</name>
<feature type="region of interest" description="Disordered" evidence="1">
    <location>
        <begin position="92"/>
        <end position="135"/>
    </location>
</feature>
<evidence type="ECO:0000256" key="1">
    <source>
        <dbReference type="SAM" id="MobiDB-lite"/>
    </source>
</evidence>
<sequence length="135" mass="15292">MADFSKLMERKAAALKYDSEKNGAPMIVAAGMGHMAEKITETAMKAGVPVYEDDSLASLLTQMKLGAEIPEELFQAIVEIYIYFLGFTGDAEKDKEEQEKRREERRIRELQKNEAGQEEQSGQEKETKVRERLSS</sequence>
<dbReference type="PANTHER" id="PTHR30531:SF12">
    <property type="entry name" value="FLAGELLAR BIOSYNTHETIC PROTEIN FLHB"/>
    <property type="match status" value="1"/>
</dbReference>
<dbReference type="PANTHER" id="PTHR30531">
    <property type="entry name" value="FLAGELLAR BIOSYNTHETIC PROTEIN FLHB"/>
    <property type="match status" value="1"/>
</dbReference>
<dbReference type="SUPFAM" id="SSF160544">
    <property type="entry name" value="EscU C-terminal domain-like"/>
    <property type="match status" value="1"/>
</dbReference>
<reference evidence="2" key="1">
    <citation type="submission" date="2020-04" db="EMBL/GenBank/DDBJ databases">
        <title>Deep metagenomics examines the oral microbiome during advanced dental caries in children, revealing novel taxa and co-occurrences with host molecules.</title>
        <authorList>
            <person name="Baker J.L."/>
            <person name="Morton J.T."/>
            <person name="Dinis M."/>
            <person name="Alvarez R."/>
            <person name="Tran N.C."/>
            <person name="Knight R."/>
            <person name="Edlund A."/>
        </authorList>
    </citation>
    <scope>NUCLEOTIDE SEQUENCE</scope>
    <source>
        <strain evidence="2">JCVI_24_bin.2</strain>
    </source>
</reference>
<dbReference type="RefSeq" id="WP_009534841.1">
    <property type="nucleotide sequence ID" value="NZ_CAUTDC010000004.1"/>
</dbReference>
<dbReference type="InterPro" id="IPR029025">
    <property type="entry name" value="T3SS_substrate_exporter_C"/>
</dbReference>
<feature type="compositionally biased region" description="Basic and acidic residues" evidence="1">
    <location>
        <begin position="92"/>
        <end position="112"/>
    </location>
</feature>
<accession>A0A930GXW9</accession>
<proteinExistence type="predicted"/>
<evidence type="ECO:0000313" key="3">
    <source>
        <dbReference type="Proteomes" id="UP000709351"/>
    </source>
</evidence>
<protein>
    <submittedName>
        <fullName evidence="2">EscU/YscU/HrcU family type III secretion system export apparatus switch protein</fullName>
    </submittedName>
</protein>
<dbReference type="AlphaFoldDB" id="A0A930GXW9"/>
<dbReference type="GO" id="GO:0005886">
    <property type="term" value="C:plasma membrane"/>
    <property type="evidence" value="ECO:0007669"/>
    <property type="project" value="TreeGrafter"/>
</dbReference>
<dbReference type="EMBL" id="JABZRD010000343">
    <property type="protein sequence ID" value="MBF1284041.1"/>
    <property type="molecule type" value="Genomic_DNA"/>
</dbReference>
<dbReference type="Proteomes" id="UP000709351">
    <property type="component" value="Unassembled WGS sequence"/>
</dbReference>
<dbReference type="Gene3D" id="3.40.1690.10">
    <property type="entry name" value="secretion proteins EscU"/>
    <property type="match status" value="1"/>
</dbReference>
<dbReference type="Pfam" id="PF01312">
    <property type="entry name" value="Bac_export_2"/>
    <property type="match status" value="1"/>
</dbReference>
<comment type="caution">
    <text evidence="2">The sequence shown here is derived from an EMBL/GenBank/DDBJ whole genome shotgun (WGS) entry which is preliminary data.</text>
</comment>